<sequence>MLLSFIQILLLYSYYISTCAAQSATSTSSITAPSSIPTITIPTLPSLLTLSPLNLSHPFLSLSLPQSDSLYVTLNLCSLSSNTSLLPTIRLSTANPASFILGSRTSVDVTSGGFHSSPNKRSRSGTTWELEWDKGFANWTSSSLSASVNLLIGLGLSDDGIDTSVITNADGNVVVQIGLSSQKPIHSLSPTFPLLGDTTSTTALIFSPILQYSPQIQPTYPNYTFPQAQLTLPSFSPSTPTNFSSTNMSLMLLPTNESPTTQGLDHSSCAVRLVNDTKGISTTNNIIFNSSEPTWMSVGGEKGFRVFWVVGGLTAGGTNYTAWVVDDQGMLSRPIWLTTKEDTFPCQLTLPTPLCPSIGYSSPLPINSTAVTSPSGDLISPTSPISTLPQAIVDLVTSSLEAFSVSLTTTACGRDQYSHVSTCLDCYTAYRDWVCRVTIPRCGSSLPISSTSPFQSQNVIALSSTTQGTDIQERQNSEQDLRVEVRNYDDRNLLKQIEMKRINDDEKVLPPGPFTIQRTSTSARIPSLDPVYTYDYLELLPCLSTCNAVDRACPAVLLFRCPSRSVRTANESYAFYGHDNDVGDGSGVTGQSASDRWGNVWCNGP</sequence>
<proteinExistence type="predicted"/>
<evidence type="ECO:0000256" key="1">
    <source>
        <dbReference type="SAM" id="SignalP"/>
    </source>
</evidence>
<reference evidence="2 3" key="1">
    <citation type="submission" date="2016-06" db="EMBL/GenBank/DDBJ databases">
        <title>Evolution of pathogenesis and genome organization in the Tremellales.</title>
        <authorList>
            <person name="Cuomo C."/>
            <person name="Litvintseva A."/>
            <person name="Heitman J."/>
            <person name="Chen Y."/>
            <person name="Sun S."/>
            <person name="Springer D."/>
            <person name="Dromer F."/>
            <person name="Young S."/>
            <person name="Zeng Q."/>
            <person name="Chapman S."/>
            <person name="Gujja S."/>
            <person name="Saif S."/>
            <person name="Birren B."/>
        </authorList>
    </citation>
    <scope>NUCLEOTIDE SEQUENCE [LARGE SCALE GENOMIC DNA]</scope>
    <source>
        <strain evidence="2 3">ATCC 28783</strain>
    </source>
</reference>
<accession>A0A4Q1BGL5</accession>
<dbReference type="PANTHER" id="PTHR39142">
    <property type="entry name" value="MID1P"/>
    <property type="match status" value="1"/>
</dbReference>
<dbReference type="PANTHER" id="PTHR39142:SF1">
    <property type="entry name" value="AEL197CP"/>
    <property type="match status" value="1"/>
</dbReference>
<dbReference type="EMBL" id="SDIL01000089">
    <property type="protein sequence ID" value="RXK36708.1"/>
    <property type="molecule type" value="Genomic_DNA"/>
</dbReference>
<dbReference type="Proteomes" id="UP000289152">
    <property type="component" value="Unassembled WGS sequence"/>
</dbReference>
<organism evidence="2 3">
    <name type="scientific">Tremella mesenterica</name>
    <name type="common">Jelly fungus</name>
    <dbReference type="NCBI Taxonomy" id="5217"/>
    <lineage>
        <taxon>Eukaryota</taxon>
        <taxon>Fungi</taxon>
        <taxon>Dikarya</taxon>
        <taxon>Basidiomycota</taxon>
        <taxon>Agaricomycotina</taxon>
        <taxon>Tremellomycetes</taxon>
        <taxon>Tremellales</taxon>
        <taxon>Tremellaceae</taxon>
        <taxon>Tremella</taxon>
    </lineage>
</organism>
<dbReference type="STRING" id="5217.A0A4Q1BGL5"/>
<keyword evidence="1" id="KW-0732">Signal</keyword>
<dbReference type="OrthoDB" id="5405745at2759"/>
<dbReference type="Pfam" id="PF12929">
    <property type="entry name" value="Mid1"/>
    <property type="match status" value="1"/>
</dbReference>
<dbReference type="VEuPathDB" id="FungiDB:TREMEDRAFT_62522"/>
<protein>
    <recommendedName>
        <fullName evidence="4">Calcium channel</fullName>
    </recommendedName>
</protein>
<dbReference type="GO" id="GO:0098703">
    <property type="term" value="P:calcium ion import across plasma membrane"/>
    <property type="evidence" value="ECO:0007669"/>
    <property type="project" value="InterPro"/>
</dbReference>
<comment type="caution">
    <text evidence="2">The sequence shown here is derived from an EMBL/GenBank/DDBJ whole genome shotgun (WGS) entry which is preliminary data.</text>
</comment>
<name>A0A4Q1BGL5_TREME</name>
<dbReference type="InterPro" id="IPR024338">
    <property type="entry name" value="MID1/Yam8"/>
</dbReference>
<dbReference type="InParanoid" id="A0A4Q1BGL5"/>
<feature type="signal peptide" evidence="1">
    <location>
        <begin position="1"/>
        <end position="21"/>
    </location>
</feature>
<feature type="chain" id="PRO_5020857551" description="Calcium channel" evidence="1">
    <location>
        <begin position="22"/>
        <end position="605"/>
    </location>
</feature>
<evidence type="ECO:0000313" key="2">
    <source>
        <dbReference type="EMBL" id="RXK36708.1"/>
    </source>
</evidence>
<evidence type="ECO:0008006" key="4">
    <source>
        <dbReference type="Google" id="ProtNLM"/>
    </source>
</evidence>
<gene>
    <name evidence="2" type="ORF">M231_06015</name>
</gene>
<evidence type="ECO:0000313" key="3">
    <source>
        <dbReference type="Proteomes" id="UP000289152"/>
    </source>
</evidence>
<keyword evidence="3" id="KW-1185">Reference proteome</keyword>
<dbReference type="AlphaFoldDB" id="A0A4Q1BGL5"/>
<dbReference type="GO" id="GO:0005262">
    <property type="term" value="F:calcium channel activity"/>
    <property type="evidence" value="ECO:0007669"/>
    <property type="project" value="InterPro"/>
</dbReference>